<dbReference type="InterPro" id="IPR017941">
    <property type="entry name" value="Rieske_2Fe-2S"/>
</dbReference>
<dbReference type="AlphaFoldDB" id="A0A072P0B6"/>
<protein>
    <submittedName>
        <fullName evidence="7">Ring-hydroxylating dioxygenase, large terminal subunit</fullName>
    </submittedName>
</protein>
<name>A0A072P0B6_SCHAZ</name>
<dbReference type="CDD" id="cd03479">
    <property type="entry name" value="Rieske_RO_Alpha_PhDO_like"/>
    <property type="match status" value="1"/>
</dbReference>
<dbReference type="Proteomes" id="UP000027936">
    <property type="component" value="Unassembled WGS sequence"/>
</dbReference>
<keyword evidence="1" id="KW-0001">2Fe-2S</keyword>
<dbReference type="SUPFAM" id="SSF50022">
    <property type="entry name" value="ISP domain"/>
    <property type="match status" value="1"/>
</dbReference>
<evidence type="ECO:0000259" key="6">
    <source>
        <dbReference type="PROSITE" id="PS51296"/>
    </source>
</evidence>
<dbReference type="OrthoDB" id="9800776at2"/>
<dbReference type="GO" id="GO:0016705">
    <property type="term" value="F:oxidoreductase activity, acting on paired donors, with incorporation or reduction of molecular oxygen"/>
    <property type="evidence" value="ECO:0007669"/>
    <property type="project" value="UniProtKB-ARBA"/>
</dbReference>
<reference evidence="7 8" key="1">
    <citation type="submission" date="2014-04" db="EMBL/GenBank/DDBJ databases">
        <title>Draft genome sequence of Bacillus azotoformans MEV2011, a (co-) denitrifying strain unable to grow in the presence of oxygen.</title>
        <authorList>
            <person name="Nielsen M."/>
            <person name="Schreiber L."/>
            <person name="Finster K."/>
            <person name="Schramm A."/>
        </authorList>
    </citation>
    <scope>NUCLEOTIDE SEQUENCE [LARGE SCALE GENOMIC DNA]</scope>
    <source>
        <strain evidence="7 8">MEV2011</strain>
    </source>
</reference>
<evidence type="ECO:0000256" key="2">
    <source>
        <dbReference type="ARBA" id="ARBA00022723"/>
    </source>
</evidence>
<dbReference type="Gene3D" id="3.90.380.10">
    <property type="entry name" value="Naphthalene 1,2-dioxygenase Alpha Subunit, Chain A, domain 1"/>
    <property type="match status" value="1"/>
</dbReference>
<dbReference type="PATRIC" id="fig|1348973.3.peg.1722"/>
<organism evidence="7 8">
    <name type="scientific">Schinkia azotoformans MEV2011</name>
    <dbReference type="NCBI Taxonomy" id="1348973"/>
    <lineage>
        <taxon>Bacteria</taxon>
        <taxon>Bacillati</taxon>
        <taxon>Bacillota</taxon>
        <taxon>Bacilli</taxon>
        <taxon>Bacillales</taxon>
        <taxon>Bacillaceae</taxon>
        <taxon>Calidifontibacillus/Schinkia group</taxon>
        <taxon>Schinkia</taxon>
    </lineage>
</organism>
<dbReference type="GO" id="GO:0046872">
    <property type="term" value="F:metal ion binding"/>
    <property type="evidence" value="ECO:0007669"/>
    <property type="project" value="UniProtKB-KW"/>
</dbReference>
<evidence type="ECO:0000256" key="1">
    <source>
        <dbReference type="ARBA" id="ARBA00022714"/>
    </source>
</evidence>
<dbReference type="InterPro" id="IPR045623">
    <property type="entry name" value="LigXa_C"/>
</dbReference>
<keyword evidence="2" id="KW-0479">Metal-binding</keyword>
<dbReference type="PANTHER" id="PTHR21266:SF59">
    <property type="entry name" value="BLR4922 PROTEIN"/>
    <property type="match status" value="1"/>
</dbReference>
<dbReference type="PANTHER" id="PTHR21266">
    <property type="entry name" value="IRON-SULFUR DOMAIN CONTAINING PROTEIN"/>
    <property type="match status" value="1"/>
</dbReference>
<comment type="caution">
    <text evidence="7">The sequence shown here is derived from an EMBL/GenBank/DDBJ whole genome shotgun (WGS) entry which is preliminary data.</text>
</comment>
<dbReference type="Gene3D" id="2.102.10.10">
    <property type="entry name" value="Rieske [2Fe-2S] iron-sulphur domain"/>
    <property type="match status" value="1"/>
</dbReference>
<dbReference type="Pfam" id="PF00355">
    <property type="entry name" value="Rieske"/>
    <property type="match status" value="1"/>
</dbReference>
<dbReference type="GO" id="GO:0004497">
    <property type="term" value="F:monooxygenase activity"/>
    <property type="evidence" value="ECO:0007669"/>
    <property type="project" value="UniProtKB-ARBA"/>
</dbReference>
<evidence type="ECO:0000313" key="8">
    <source>
        <dbReference type="Proteomes" id="UP000027936"/>
    </source>
</evidence>
<dbReference type="InterPro" id="IPR050584">
    <property type="entry name" value="Cholesterol_7-desaturase"/>
</dbReference>
<evidence type="ECO:0000256" key="3">
    <source>
        <dbReference type="ARBA" id="ARBA00023002"/>
    </source>
</evidence>
<keyword evidence="4" id="KW-0408">Iron</keyword>
<proteinExistence type="predicted"/>
<dbReference type="SUPFAM" id="SSF55961">
    <property type="entry name" value="Bet v1-like"/>
    <property type="match status" value="1"/>
</dbReference>
<feature type="domain" description="Rieske" evidence="6">
    <location>
        <begin position="27"/>
        <end position="133"/>
    </location>
</feature>
<dbReference type="RefSeq" id="WP_035194952.1">
    <property type="nucleotide sequence ID" value="NZ_JJRY01000005.1"/>
</dbReference>
<gene>
    <name evidence="7" type="ORF">M670_01761</name>
</gene>
<keyword evidence="3" id="KW-0560">Oxidoreductase</keyword>
<sequence>MLSKEDNHLLTRTGPGTPMGDLFRLYWIPALKSDELKSDGKPQKIKLLSEDLIAFRDTEGKVGLMEEACPHRGTSMYYGINEGCGLRCMYHGWKFNTNGDCTEIPSEEGDPKFRQKIKIKSYPVKEVKGMIWTYMGPEEKMPEFPEFYWMGLPDDYVMSERVWQECNYAQVMENDLDYVHAAFLHKANGKQEVGEGILSSDLGISPDHPLVRNPPVKQDVEDTNYGKRCIGVGIGSETEHAFFEIHYIFPFYTFPPRLDGDDGMWHAFIPRDDYSTWTWDVQFSHNRPIDVQANHERRGIKVDEHFRKQINFESDYGQDRELQKTEKGNFTGIRGIAIQDHAATETMGPIVDRSKEHLGTSDLPIIHMRRLLLQQAKEIQEGKEENFKLDSGSLKTLYSAGIYASNKKSWQEAFPMKPQFKKDGQEVNS</sequence>
<evidence type="ECO:0000313" key="7">
    <source>
        <dbReference type="EMBL" id="KEF38945.1"/>
    </source>
</evidence>
<accession>A0A072P0B6</accession>
<dbReference type="GO" id="GO:0051213">
    <property type="term" value="F:dioxygenase activity"/>
    <property type="evidence" value="ECO:0007669"/>
    <property type="project" value="UniProtKB-KW"/>
</dbReference>
<dbReference type="Pfam" id="PF19301">
    <property type="entry name" value="LigXa_C"/>
    <property type="match status" value="1"/>
</dbReference>
<dbReference type="PROSITE" id="PS51296">
    <property type="entry name" value="RIESKE"/>
    <property type="match status" value="1"/>
</dbReference>
<dbReference type="EMBL" id="JJRY01000005">
    <property type="protein sequence ID" value="KEF38945.1"/>
    <property type="molecule type" value="Genomic_DNA"/>
</dbReference>
<dbReference type="InterPro" id="IPR036922">
    <property type="entry name" value="Rieske_2Fe-2S_sf"/>
</dbReference>
<evidence type="ECO:0000256" key="5">
    <source>
        <dbReference type="ARBA" id="ARBA00023014"/>
    </source>
</evidence>
<evidence type="ECO:0000256" key="4">
    <source>
        <dbReference type="ARBA" id="ARBA00023004"/>
    </source>
</evidence>
<keyword evidence="7" id="KW-0223">Dioxygenase</keyword>
<dbReference type="GO" id="GO:0051537">
    <property type="term" value="F:2 iron, 2 sulfur cluster binding"/>
    <property type="evidence" value="ECO:0007669"/>
    <property type="project" value="UniProtKB-KW"/>
</dbReference>
<keyword evidence="5" id="KW-0411">Iron-sulfur</keyword>